<dbReference type="Pfam" id="PF19781">
    <property type="entry name" value="DUF6266"/>
    <property type="match status" value="1"/>
</dbReference>
<sequence>MDLLYDRNVPKKSDKSYGKLAVQQRMRLAMAFLNPLRPVIAESWLSRGRGSKKKAFGQALKKLMQDALEGDYPDQHVIPDRVDISMGILPGLLVREAVHSEQTLEVYFSSKDTPLARATDEVVLVVYNPGRGVAARNTHVCNRNEGYIKVDLPPQLWSAPFHVYLFAHSASKKQYSKNVYIGQLGP</sequence>
<dbReference type="OrthoDB" id="793547at2"/>
<reference evidence="1 2" key="1">
    <citation type="submission" date="2017-02" db="EMBL/GenBank/DDBJ databases">
        <authorList>
            <person name="Peterson S.W."/>
        </authorList>
    </citation>
    <scope>NUCLEOTIDE SEQUENCE [LARGE SCALE GENOMIC DNA]</scope>
    <source>
        <strain evidence="1 2">DSM 22899</strain>
    </source>
</reference>
<evidence type="ECO:0000313" key="2">
    <source>
        <dbReference type="Proteomes" id="UP000190541"/>
    </source>
</evidence>
<name>A0A1T5B3Y0_9SPHI</name>
<keyword evidence="2" id="KW-1185">Reference proteome</keyword>
<protein>
    <submittedName>
        <fullName evidence="1">Uncharacterized protein</fullName>
    </submittedName>
</protein>
<dbReference type="AlphaFoldDB" id="A0A1T5B3Y0"/>
<dbReference type="RefSeq" id="WP_079715985.1">
    <property type="nucleotide sequence ID" value="NZ_FUYS01000002.1"/>
</dbReference>
<proteinExistence type="predicted"/>
<accession>A0A1T5B3Y0</accession>
<dbReference type="Proteomes" id="UP000190541">
    <property type="component" value="Unassembled WGS sequence"/>
</dbReference>
<gene>
    <name evidence="1" type="ORF">SAMN05660226_01330</name>
</gene>
<evidence type="ECO:0000313" key="1">
    <source>
        <dbReference type="EMBL" id="SKB41926.1"/>
    </source>
</evidence>
<dbReference type="EMBL" id="FUYS01000002">
    <property type="protein sequence ID" value="SKB41926.1"/>
    <property type="molecule type" value="Genomic_DNA"/>
</dbReference>
<organism evidence="1 2">
    <name type="scientific">Parapedobacter luteus</name>
    <dbReference type="NCBI Taxonomy" id="623280"/>
    <lineage>
        <taxon>Bacteria</taxon>
        <taxon>Pseudomonadati</taxon>
        <taxon>Bacteroidota</taxon>
        <taxon>Sphingobacteriia</taxon>
        <taxon>Sphingobacteriales</taxon>
        <taxon>Sphingobacteriaceae</taxon>
        <taxon>Parapedobacter</taxon>
    </lineage>
</organism>
<dbReference type="InterPro" id="IPR046233">
    <property type="entry name" value="DUF6266"/>
</dbReference>